<organism evidence="1">
    <name type="scientific">Anguilla anguilla</name>
    <name type="common">European freshwater eel</name>
    <name type="synonym">Muraena anguilla</name>
    <dbReference type="NCBI Taxonomy" id="7936"/>
    <lineage>
        <taxon>Eukaryota</taxon>
        <taxon>Metazoa</taxon>
        <taxon>Chordata</taxon>
        <taxon>Craniata</taxon>
        <taxon>Vertebrata</taxon>
        <taxon>Euteleostomi</taxon>
        <taxon>Actinopterygii</taxon>
        <taxon>Neopterygii</taxon>
        <taxon>Teleostei</taxon>
        <taxon>Anguilliformes</taxon>
        <taxon>Anguillidae</taxon>
        <taxon>Anguilla</taxon>
    </lineage>
</organism>
<proteinExistence type="predicted"/>
<name>A0A0E9TD85_ANGAN</name>
<dbReference type="EMBL" id="GBXM01057737">
    <property type="protein sequence ID" value="JAH50840.1"/>
    <property type="molecule type" value="Transcribed_RNA"/>
</dbReference>
<sequence>MVIKYMHDSKEQRLQRSTFLRKSKIEPSDFIIWKKIKTRQPS</sequence>
<reference evidence="1" key="2">
    <citation type="journal article" date="2015" name="Fish Shellfish Immunol.">
        <title>Early steps in the European eel (Anguilla anguilla)-Vibrio vulnificus interaction in the gills: Role of the RtxA13 toxin.</title>
        <authorList>
            <person name="Callol A."/>
            <person name="Pajuelo D."/>
            <person name="Ebbesson L."/>
            <person name="Teles M."/>
            <person name="MacKenzie S."/>
            <person name="Amaro C."/>
        </authorList>
    </citation>
    <scope>NUCLEOTIDE SEQUENCE</scope>
</reference>
<protein>
    <submittedName>
        <fullName evidence="1">Uncharacterized protein</fullName>
    </submittedName>
</protein>
<reference evidence="1" key="1">
    <citation type="submission" date="2014-11" db="EMBL/GenBank/DDBJ databases">
        <authorList>
            <person name="Amaro Gonzalez C."/>
        </authorList>
    </citation>
    <scope>NUCLEOTIDE SEQUENCE</scope>
</reference>
<dbReference type="AlphaFoldDB" id="A0A0E9TD85"/>
<evidence type="ECO:0000313" key="1">
    <source>
        <dbReference type="EMBL" id="JAH50840.1"/>
    </source>
</evidence>
<accession>A0A0E9TD85</accession>